<feature type="signal peptide" evidence="2">
    <location>
        <begin position="1"/>
        <end position="35"/>
    </location>
</feature>
<feature type="chain" id="PRO_5046201853" evidence="2">
    <location>
        <begin position="36"/>
        <end position="775"/>
    </location>
</feature>
<dbReference type="SUPFAM" id="SSF53474">
    <property type="entry name" value="alpha/beta-Hydrolases"/>
    <property type="match status" value="1"/>
</dbReference>
<feature type="domain" description="Xaa-Pro dipeptidyl-peptidase C-terminal" evidence="4">
    <location>
        <begin position="545"/>
        <end position="748"/>
    </location>
</feature>
<keyword evidence="6" id="KW-1185">Reference proteome</keyword>
<dbReference type="RefSeq" id="WP_123323817.1">
    <property type="nucleotide sequence ID" value="NZ_JBHRSX010000012.1"/>
</dbReference>
<dbReference type="InterPro" id="IPR000383">
    <property type="entry name" value="Xaa-Pro-like_dom"/>
</dbReference>
<sequence length="775" mass="86734">MLTLACCTLNHIKTWLILALFYLFVFASMTQSSLAAGNNAPTPAALTESELSSESAAISLLNNTAFNQQLVALATNLPADTINSQTLFNRVALLSILNQHQVLLTLLDSEKNGVSYSHYRLFHEALRQHPNAPKPVFADKLREHIQQQVSILSNESLYQLQDSLGWSVQRALDYVINLLKQYQALPSLDEEQVISLVTNVHLYHVLKSVIPVSSEIIAAENQHRYRIEPARLVKLAGGVELTLTIVQPKQSATTLPTAMQFTIYADERSHLTMAIHAASHGYVGVIANSRGKRLSSNPITPWEHEGEDAAAVIEWISHQPWSNGDVVMYGGSYNGFTQWAAAKHMPKALKAIAPYAAASLITGLPYENNIVLTANYEWAFHVTNNKTMDDTVYADWAKRNELLSQFYQSGLPITKLPELDGTPNPWWQRWMAHPDFDEYYQSMVPVGEEYRHITIPVLTVTGYFDGGQISALDYMKRHQQFNPDADHRLLIGPYSHGTAQGKVWESFSNYTLDPVALDKDTEELVFGWFDHLLFNKKIPTLLSHPVNYQLMGSNQWRHAESLAGLNSRGVQYYLGTTQQANGQYRLLTRQEHLPASIEMTVDMGDRTTQRNVSPWPLIQDKINDETGLVYVTEAFTSPMELAGAITGNIVISTNKQDVDIGYNFNAISAEGEVFHLNTYRSRASYAHSMQQRQLLTPGEKTSLPIVNARMTAKLLEPGSRLAIVLDVNKNQDAQVNHGSGKPVNHESSADAGEPLTIKWHNDTQIMLPLKPWPNQ</sequence>
<dbReference type="Gene3D" id="1.10.3020.10">
    <property type="entry name" value="alpha-amino acid ester hydrolase ( Helical cap domain)"/>
    <property type="match status" value="1"/>
</dbReference>
<feature type="domain" description="Xaa-Pro dipeptidyl-peptidase-like" evidence="3">
    <location>
        <begin position="238"/>
        <end position="497"/>
    </location>
</feature>
<dbReference type="Pfam" id="PF08530">
    <property type="entry name" value="PepX_C"/>
    <property type="match status" value="1"/>
</dbReference>
<dbReference type="EMBL" id="JBHRSX010000012">
    <property type="protein sequence ID" value="MFC3201000.1"/>
    <property type="molecule type" value="Genomic_DNA"/>
</dbReference>
<name>A0ABV7JSA9_9ALTE</name>
<dbReference type="SUPFAM" id="SSF49785">
    <property type="entry name" value="Galactose-binding domain-like"/>
    <property type="match status" value="1"/>
</dbReference>
<dbReference type="Pfam" id="PF02129">
    <property type="entry name" value="Peptidase_S15"/>
    <property type="match status" value="1"/>
</dbReference>
<keyword evidence="1 5" id="KW-0378">Hydrolase</keyword>
<evidence type="ECO:0000256" key="2">
    <source>
        <dbReference type="SAM" id="SignalP"/>
    </source>
</evidence>
<keyword evidence="2" id="KW-0732">Signal</keyword>
<dbReference type="NCBIfam" id="TIGR00976">
    <property type="entry name" value="CocE_NonD"/>
    <property type="match status" value="1"/>
</dbReference>
<evidence type="ECO:0000259" key="3">
    <source>
        <dbReference type="Pfam" id="PF02129"/>
    </source>
</evidence>
<dbReference type="Gene3D" id="2.60.120.260">
    <property type="entry name" value="Galactose-binding domain-like"/>
    <property type="match status" value="1"/>
</dbReference>
<organism evidence="5 6">
    <name type="scientific">Alteromonas oceani</name>
    <dbReference type="NCBI Taxonomy" id="2071609"/>
    <lineage>
        <taxon>Bacteria</taxon>
        <taxon>Pseudomonadati</taxon>
        <taxon>Pseudomonadota</taxon>
        <taxon>Gammaproteobacteria</taxon>
        <taxon>Alteromonadales</taxon>
        <taxon>Alteromonadaceae</taxon>
        <taxon>Alteromonas/Salinimonas group</taxon>
        <taxon>Alteromonas</taxon>
    </lineage>
</organism>
<evidence type="ECO:0000259" key="4">
    <source>
        <dbReference type="Pfam" id="PF08530"/>
    </source>
</evidence>
<accession>A0ABV7JSA9</accession>
<dbReference type="InterPro" id="IPR013736">
    <property type="entry name" value="Xaa-Pro_dipept_C"/>
</dbReference>
<dbReference type="InterPro" id="IPR005674">
    <property type="entry name" value="CocE/Ser_esterase"/>
</dbReference>
<comment type="caution">
    <text evidence="5">The sequence shown here is derived from an EMBL/GenBank/DDBJ whole genome shotgun (WGS) entry which is preliminary data.</text>
</comment>
<protein>
    <submittedName>
        <fullName evidence="5">CocE/NonD family hydrolase</fullName>
    </submittedName>
</protein>
<gene>
    <name evidence="5" type="ORF">ACFOEW_04085</name>
</gene>
<dbReference type="Gene3D" id="3.40.50.1820">
    <property type="entry name" value="alpha/beta hydrolase"/>
    <property type="match status" value="1"/>
</dbReference>
<dbReference type="InterPro" id="IPR008979">
    <property type="entry name" value="Galactose-bd-like_sf"/>
</dbReference>
<reference evidence="6" key="1">
    <citation type="journal article" date="2019" name="Int. J. Syst. Evol. Microbiol.">
        <title>The Global Catalogue of Microorganisms (GCM) 10K type strain sequencing project: providing services to taxonomists for standard genome sequencing and annotation.</title>
        <authorList>
            <consortium name="The Broad Institute Genomics Platform"/>
            <consortium name="The Broad Institute Genome Sequencing Center for Infectious Disease"/>
            <person name="Wu L."/>
            <person name="Ma J."/>
        </authorList>
    </citation>
    <scope>NUCLEOTIDE SEQUENCE [LARGE SCALE GENOMIC DNA]</scope>
    <source>
        <strain evidence="6">KCTC 52449</strain>
    </source>
</reference>
<dbReference type="GO" id="GO:0016787">
    <property type="term" value="F:hydrolase activity"/>
    <property type="evidence" value="ECO:0007669"/>
    <property type="project" value="UniProtKB-KW"/>
</dbReference>
<dbReference type="InterPro" id="IPR029058">
    <property type="entry name" value="AB_hydrolase_fold"/>
</dbReference>
<evidence type="ECO:0000256" key="1">
    <source>
        <dbReference type="ARBA" id="ARBA00022801"/>
    </source>
</evidence>
<evidence type="ECO:0000313" key="5">
    <source>
        <dbReference type="EMBL" id="MFC3201000.1"/>
    </source>
</evidence>
<dbReference type="Proteomes" id="UP001595477">
    <property type="component" value="Unassembled WGS sequence"/>
</dbReference>
<evidence type="ECO:0000313" key="6">
    <source>
        <dbReference type="Proteomes" id="UP001595477"/>
    </source>
</evidence>
<proteinExistence type="predicted"/>